<dbReference type="PANTHER" id="PTHR43745">
    <property type="entry name" value="NITROREDUCTASE MJ1384-RELATED"/>
    <property type="match status" value="1"/>
</dbReference>
<name>A0A4S3TN27_9EURY</name>
<feature type="domain" description="Nitroreductase" evidence="1">
    <location>
        <begin position="21"/>
        <end position="201"/>
    </location>
</feature>
<dbReference type="PANTHER" id="PTHR43745:SF2">
    <property type="entry name" value="NITROREDUCTASE MJ1384-RELATED"/>
    <property type="match status" value="1"/>
</dbReference>
<dbReference type="NCBIfam" id="TIGR03605">
    <property type="entry name" value="antibiot_sagB"/>
    <property type="match status" value="1"/>
</dbReference>
<dbReference type="InterPro" id="IPR052544">
    <property type="entry name" value="Bacteriocin_Proc_Enz"/>
</dbReference>
<dbReference type="InterPro" id="IPR000415">
    <property type="entry name" value="Nitroreductase-like"/>
</dbReference>
<sequence>MTSIDLPEPIPHGETSVERAIATRASRRSFASDPITIEDASQLLWAAQGFTHVRDGVTLRAAPSAGASYPLTVFLEVASDGCGVLEPGLYQYEPAEHSLDQVLEAPIHDDLARAAFQQPVVEDAPATVVVAADDDQTVEQYPDHGKRYVRMEVGHVAQNVHLIAEARGLNVCPVGAFSDTELAAVLSLSDALDPLYLLPVGNRPSDP</sequence>
<organism evidence="2 3">
    <name type="scientific">Salinadaptatus halalkaliphilus</name>
    <dbReference type="NCBI Taxonomy" id="2419781"/>
    <lineage>
        <taxon>Archaea</taxon>
        <taxon>Methanobacteriati</taxon>
        <taxon>Methanobacteriota</taxon>
        <taxon>Stenosarchaea group</taxon>
        <taxon>Halobacteria</taxon>
        <taxon>Halobacteriales</taxon>
        <taxon>Natrialbaceae</taxon>
        <taxon>Salinadaptatus</taxon>
    </lineage>
</organism>
<dbReference type="AlphaFoldDB" id="A0A4S3TN27"/>
<evidence type="ECO:0000259" key="1">
    <source>
        <dbReference type="Pfam" id="PF00881"/>
    </source>
</evidence>
<dbReference type="Proteomes" id="UP000318864">
    <property type="component" value="Unassembled WGS sequence"/>
</dbReference>
<dbReference type="SUPFAM" id="SSF55469">
    <property type="entry name" value="FMN-dependent nitroreductase-like"/>
    <property type="match status" value="1"/>
</dbReference>
<evidence type="ECO:0000313" key="2">
    <source>
        <dbReference type="EMBL" id="THE63958.1"/>
    </source>
</evidence>
<gene>
    <name evidence="2" type="ORF">D8Y22_15445</name>
</gene>
<dbReference type="GO" id="GO:0016491">
    <property type="term" value="F:oxidoreductase activity"/>
    <property type="evidence" value="ECO:0007669"/>
    <property type="project" value="InterPro"/>
</dbReference>
<dbReference type="OrthoDB" id="10206at2157"/>
<dbReference type="InterPro" id="IPR020051">
    <property type="entry name" value="SagB-type_dehydrogenase"/>
</dbReference>
<protein>
    <submittedName>
        <fullName evidence="2">SagB/ThcOx family dehydrogenase</fullName>
    </submittedName>
</protein>
<dbReference type="InterPro" id="IPR029479">
    <property type="entry name" value="Nitroreductase"/>
</dbReference>
<dbReference type="Pfam" id="PF00881">
    <property type="entry name" value="Nitroreductase"/>
    <property type="match status" value="1"/>
</dbReference>
<dbReference type="EMBL" id="RBZW01000053">
    <property type="protein sequence ID" value="THE63958.1"/>
    <property type="molecule type" value="Genomic_DNA"/>
</dbReference>
<accession>A0A4S3TN27</accession>
<evidence type="ECO:0000313" key="3">
    <source>
        <dbReference type="Proteomes" id="UP000318864"/>
    </source>
</evidence>
<dbReference type="RefSeq" id="WP_141465584.1">
    <property type="nucleotide sequence ID" value="NZ_RBZW01000053.1"/>
</dbReference>
<keyword evidence="3" id="KW-1185">Reference proteome</keyword>
<proteinExistence type="predicted"/>
<dbReference type="Gene3D" id="3.40.109.10">
    <property type="entry name" value="NADH Oxidase"/>
    <property type="match status" value="1"/>
</dbReference>
<reference evidence="2 3" key="1">
    <citation type="submission" date="2018-10" db="EMBL/GenBank/DDBJ databases">
        <title>Natronolimnobius sp. XQ-INN 246 isolated from Inner Mongolia Autonomous Region of China.</title>
        <authorList>
            <person name="Xue Q."/>
        </authorList>
    </citation>
    <scope>NUCLEOTIDE SEQUENCE [LARGE SCALE GENOMIC DNA]</scope>
    <source>
        <strain evidence="2 3">XQ-INN 246</strain>
    </source>
</reference>
<dbReference type="CDD" id="cd02142">
    <property type="entry name" value="McbC_SagB-like_oxidoreductase"/>
    <property type="match status" value="1"/>
</dbReference>
<comment type="caution">
    <text evidence="2">The sequence shown here is derived from an EMBL/GenBank/DDBJ whole genome shotgun (WGS) entry which is preliminary data.</text>
</comment>